<dbReference type="CDD" id="cd05233">
    <property type="entry name" value="SDR_c"/>
    <property type="match status" value="1"/>
</dbReference>
<dbReference type="PRINTS" id="PR00080">
    <property type="entry name" value="SDRFAMILY"/>
</dbReference>
<evidence type="ECO:0000256" key="3">
    <source>
        <dbReference type="RuleBase" id="RU000363"/>
    </source>
</evidence>
<dbReference type="GO" id="GO:0016020">
    <property type="term" value="C:membrane"/>
    <property type="evidence" value="ECO:0007669"/>
    <property type="project" value="TreeGrafter"/>
</dbReference>
<protein>
    <submittedName>
        <fullName evidence="4">Short-chain dehydrogenase/reductase SptI</fullName>
    </submittedName>
</protein>
<dbReference type="PRINTS" id="PR00081">
    <property type="entry name" value="GDHRDH"/>
</dbReference>
<dbReference type="InterPro" id="IPR036291">
    <property type="entry name" value="NAD(P)-bd_dom_sf"/>
</dbReference>
<dbReference type="EMBL" id="LC537469">
    <property type="protein sequence ID" value="BCD52387.1"/>
    <property type="molecule type" value="Genomic_DNA"/>
</dbReference>
<dbReference type="PANTHER" id="PTHR44196">
    <property type="entry name" value="DEHYDROGENASE/REDUCTASE SDR FAMILY MEMBER 7B"/>
    <property type="match status" value="1"/>
</dbReference>
<evidence type="ECO:0000256" key="2">
    <source>
        <dbReference type="ARBA" id="ARBA00023002"/>
    </source>
</evidence>
<evidence type="ECO:0000256" key="1">
    <source>
        <dbReference type="ARBA" id="ARBA00006484"/>
    </source>
</evidence>
<proteinExistence type="inferred from homology"/>
<evidence type="ECO:0000313" key="4">
    <source>
        <dbReference type="EMBL" id="BCD52387.1"/>
    </source>
</evidence>
<dbReference type="Pfam" id="PF00106">
    <property type="entry name" value="adh_short"/>
    <property type="match status" value="1"/>
</dbReference>
<name>A0A6J4CWI8_9EURO</name>
<dbReference type="AlphaFoldDB" id="A0A6J4CWI8"/>
<dbReference type="Gene3D" id="3.40.50.720">
    <property type="entry name" value="NAD(P)-binding Rossmann-like Domain"/>
    <property type="match status" value="1"/>
</dbReference>
<dbReference type="GO" id="GO:0016491">
    <property type="term" value="F:oxidoreductase activity"/>
    <property type="evidence" value="ECO:0007669"/>
    <property type="project" value="UniProtKB-KW"/>
</dbReference>
<organism evidence="4">
    <name type="scientific">Aspergillus sp</name>
    <dbReference type="NCBI Taxonomy" id="5065"/>
    <lineage>
        <taxon>Eukaryota</taxon>
        <taxon>Fungi</taxon>
        <taxon>Dikarya</taxon>
        <taxon>Ascomycota</taxon>
        <taxon>Pezizomycotina</taxon>
        <taxon>Eurotiomycetes</taxon>
        <taxon>Eurotiomycetidae</taxon>
        <taxon>Eurotiales</taxon>
        <taxon>Aspergillaceae</taxon>
        <taxon>Aspergillus</taxon>
    </lineage>
</organism>
<dbReference type="SUPFAM" id="SSF51735">
    <property type="entry name" value="NAD(P)-binding Rossmann-fold domains"/>
    <property type="match status" value="1"/>
</dbReference>
<comment type="similarity">
    <text evidence="1 3">Belongs to the short-chain dehydrogenases/reductases (SDR) family.</text>
</comment>
<accession>A0A6J4CWI8</accession>
<dbReference type="PANTHER" id="PTHR44196:SF1">
    <property type="entry name" value="DEHYDROGENASE_REDUCTASE SDR FAMILY MEMBER 7B"/>
    <property type="match status" value="1"/>
</dbReference>
<keyword evidence="2" id="KW-0560">Oxidoreductase</keyword>
<sequence>MTDPASQFRNFITTQHHDTYPAIQKSCHQGHVVAITGASSGIGKATALSFARAGVSVLALIARRSLDEVESDIAMAAVAAGHQAPKVLKLVADVTDESSINAAAEETRCHHGRLDVLVNNAGRVETMSSLLDGDPQDWWRTFEVNIKGVYLTTRAFLPLLLAGGERTIINIGSMGAVSPIAGLSAYLSSKVALLQFSNVLTLEYGRYGLVSFTVYPGDVQTEVLGSFPDAVREYFVDTPELPADTISWLTQSRLEWLAGRFISSRWDMLELLNCQDDIVQGDKLKLQMTI</sequence>
<gene>
    <name evidence="4" type="primary">sptI</name>
</gene>
<dbReference type="InterPro" id="IPR002347">
    <property type="entry name" value="SDR_fam"/>
</dbReference>
<reference evidence="4" key="1">
    <citation type="journal article" date="2020" name="Org. Lett.">
        <title>Structural Diversification of Andiconin-Derived Natural Products by alpha-Ketoglutarate-Dependent Dioxygenases.</title>
        <authorList>
            <person name="Bai T."/>
            <person name="Matsuda Y."/>
            <person name="Tao H."/>
            <person name="Mori T."/>
            <person name="Zhang Y."/>
            <person name="Abe I."/>
        </authorList>
    </citation>
    <scope>NUCLEOTIDE SEQUENCE</scope>
    <source>
        <strain evidence="4">TJ23</strain>
    </source>
</reference>